<keyword evidence="3" id="KW-1185">Reference proteome</keyword>
<feature type="transmembrane region" description="Helical" evidence="1">
    <location>
        <begin position="121"/>
        <end position="141"/>
    </location>
</feature>
<proteinExistence type="predicted"/>
<dbReference type="AlphaFoldDB" id="A0A2U2PBE6"/>
<organism evidence="2 3">
    <name type="scientific">Pararcticibacter amylolyticus</name>
    <dbReference type="NCBI Taxonomy" id="2173175"/>
    <lineage>
        <taxon>Bacteria</taxon>
        <taxon>Pseudomonadati</taxon>
        <taxon>Bacteroidota</taxon>
        <taxon>Sphingobacteriia</taxon>
        <taxon>Sphingobacteriales</taxon>
        <taxon>Sphingobacteriaceae</taxon>
        <taxon>Pararcticibacter</taxon>
    </lineage>
</organism>
<accession>A0A2U2PBE6</accession>
<feature type="transmembrane region" description="Helical" evidence="1">
    <location>
        <begin position="85"/>
        <end position="101"/>
    </location>
</feature>
<dbReference type="EMBL" id="QEAS01000025">
    <property type="protein sequence ID" value="PWG78439.1"/>
    <property type="molecule type" value="Genomic_DNA"/>
</dbReference>
<dbReference type="Proteomes" id="UP000245647">
    <property type="component" value="Unassembled WGS sequence"/>
</dbReference>
<feature type="transmembrane region" description="Helical" evidence="1">
    <location>
        <begin position="57"/>
        <end position="78"/>
    </location>
</feature>
<dbReference type="OrthoDB" id="594989at2"/>
<keyword evidence="1" id="KW-0812">Transmembrane</keyword>
<dbReference type="Pfam" id="PF14126">
    <property type="entry name" value="DUF4293"/>
    <property type="match status" value="1"/>
</dbReference>
<evidence type="ECO:0000313" key="3">
    <source>
        <dbReference type="Proteomes" id="UP000245647"/>
    </source>
</evidence>
<protein>
    <submittedName>
        <fullName evidence="2">DUF4293 domain-containing protein</fullName>
    </submittedName>
</protein>
<evidence type="ECO:0000313" key="2">
    <source>
        <dbReference type="EMBL" id="PWG78439.1"/>
    </source>
</evidence>
<dbReference type="RefSeq" id="WP_109418041.1">
    <property type="nucleotide sequence ID" value="NZ_QEAS01000025.1"/>
</dbReference>
<evidence type="ECO:0000256" key="1">
    <source>
        <dbReference type="SAM" id="Phobius"/>
    </source>
</evidence>
<gene>
    <name evidence="2" type="ORF">DDR33_22445</name>
</gene>
<reference evidence="2 3" key="1">
    <citation type="submission" date="2018-04" db="EMBL/GenBank/DDBJ databases">
        <title>Pedobacter chongqingensis sp. nov., isolated from a rottenly hemp rope.</title>
        <authorList>
            <person name="Cai Y."/>
        </authorList>
    </citation>
    <scope>NUCLEOTIDE SEQUENCE [LARGE SCALE GENOMIC DNA]</scope>
    <source>
        <strain evidence="2 3">FJ4-8</strain>
    </source>
</reference>
<comment type="caution">
    <text evidence="2">The sequence shown here is derived from an EMBL/GenBank/DDBJ whole genome shotgun (WGS) entry which is preliminary data.</text>
</comment>
<sequence length="156" mass="17579">MIQRIQTIWLFLTTTVIFALFLFPYLQILNASGTAKAVKVTGVYENIGGQIVQTSDFTGLTIATVILGLLPFVIIFFFRERQKQIRLCYLVIVLILGYSFWMAQTAKSVIGDLQLQLQNYGIGVILPCLAVLFIILALRGIRHDEKLIKSADRLRA</sequence>
<dbReference type="InterPro" id="IPR025635">
    <property type="entry name" value="DUF4293"/>
</dbReference>
<keyword evidence="1" id="KW-0472">Membrane</keyword>
<name>A0A2U2PBE6_9SPHI</name>
<keyword evidence="1" id="KW-1133">Transmembrane helix</keyword>
<feature type="transmembrane region" description="Helical" evidence="1">
    <location>
        <begin position="7"/>
        <end position="26"/>
    </location>
</feature>